<dbReference type="CDD" id="cd12148">
    <property type="entry name" value="fungal_TF_MHR"/>
    <property type="match status" value="1"/>
</dbReference>
<dbReference type="EMBL" id="JAJTJA010000002">
    <property type="protein sequence ID" value="KAH8703056.1"/>
    <property type="molecule type" value="Genomic_DNA"/>
</dbReference>
<protein>
    <recommendedName>
        <fullName evidence="2">Xylanolytic transcriptional activator regulatory domain-containing protein</fullName>
    </recommendedName>
</protein>
<dbReference type="GeneID" id="70252900"/>
<evidence type="ECO:0000313" key="3">
    <source>
        <dbReference type="EMBL" id="KAH8703056.1"/>
    </source>
</evidence>
<evidence type="ECO:0000256" key="1">
    <source>
        <dbReference type="ARBA" id="ARBA00023242"/>
    </source>
</evidence>
<dbReference type="RefSeq" id="XP_046076074.1">
    <property type="nucleotide sequence ID" value="XM_046222614.1"/>
</dbReference>
<comment type="caution">
    <text evidence="3">The sequence shown here is derived from an EMBL/GenBank/DDBJ whole genome shotgun (WGS) entry which is preliminary data.</text>
</comment>
<reference evidence="3" key="1">
    <citation type="submission" date="2021-12" db="EMBL/GenBank/DDBJ databases">
        <title>Convergent genome expansion in fungi linked to evolution of root-endophyte symbiosis.</title>
        <authorList>
            <consortium name="DOE Joint Genome Institute"/>
            <person name="Ke Y.-H."/>
            <person name="Bonito G."/>
            <person name="Liao H.-L."/>
            <person name="Looney B."/>
            <person name="Rojas-Flechas A."/>
            <person name="Nash J."/>
            <person name="Hameed K."/>
            <person name="Schadt C."/>
            <person name="Martin F."/>
            <person name="Crous P.W."/>
            <person name="Miettinen O."/>
            <person name="Magnuson J.K."/>
            <person name="Labbe J."/>
            <person name="Jacobson D."/>
            <person name="Doktycz M.J."/>
            <person name="Veneault-Fourrey C."/>
            <person name="Kuo A."/>
            <person name="Mondo S."/>
            <person name="Calhoun S."/>
            <person name="Riley R."/>
            <person name="Ohm R."/>
            <person name="LaButti K."/>
            <person name="Andreopoulos B."/>
            <person name="Pangilinan J."/>
            <person name="Nolan M."/>
            <person name="Tritt A."/>
            <person name="Clum A."/>
            <person name="Lipzen A."/>
            <person name="Daum C."/>
            <person name="Barry K."/>
            <person name="Grigoriev I.V."/>
            <person name="Vilgalys R."/>
        </authorList>
    </citation>
    <scope>NUCLEOTIDE SEQUENCE</scope>
    <source>
        <strain evidence="3">PMI_201</strain>
    </source>
</reference>
<dbReference type="AlphaFoldDB" id="A0AAD4Q4B4"/>
<evidence type="ECO:0000313" key="4">
    <source>
        <dbReference type="Proteomes" id="UP001201262"/>
    </source>
</evidence>
<name>A0AAD4Q4B4_9EURO</name>
<dbReference type="InterPro" id="IPR007219">
    <property type="entry name" value="XnlR_reg_dom"/>
</dbReference>
<sequence>MEDLETQIFHHLMNPFPPREGNEDPLVNSCNANSASRVADHSHFRLYSKYPFAKLDGLEHLSMKDRALLELQGCFYLPAQPQFDDFLVHYFRHIHPYLPMLDETNFWQIYSDVGSGTQRENSTISLFVLQAMLFAAAGIVDHRTITALGFIHYEEARDTFYERAKILFELQAESNPYSIAQGTLLLSYRFAIDNPLCNVNWLQRAISNARKCGAHLQKSEKPDKNLTTAMNTKAMQYRRLWCSCIIRDRILSLGVRTRLLIPPNEFNPTHDLLNEQDLNFEVSASRVYSVSSKQTLLYLSIKVSRLSGILTEIVTLAEDIKDMLRGLSMLAMKDLPNIVETVKRVSNQLDTWETTSLDQILQQRGDPSVMSHTILAYIYYQSARIRLVNAQVMLLEVQSQEVPPEIQLNERHAIKIKLERSVHAIVGFMKTAVKYDITGHWPISIGAHTFFPAMLLYINRMLPATPLEMVNRVDGYRDAYTVMRSSNARHGSSEKILQHLTATLEEDLEALIFTGHEETASVADWSDLVVHFPHIYLKLVLILENFFERGVVV</sequence>
<gene>
    <name evidence="3" type="ORF">BGW36DRAFT_82243</name>
</gene>
<accession>A0AAD4Q4B4</accession>
<evidence type="ECO:0000259" key="2">
    <source>
        <dbReference type="Pfam" id="PF04082"/>
    </source>
</evidence>
<dbReference type="Proteomes" id="UP001201262">
    <property type="component" value="Unassembled WGS sequence"/>
</dbReference>
<dbReference type="GO" id="GO:0008270">
    <property type="term" value="F:zinc ion binding"/>
    <property type="evidence" value="ECO:0007669"/>
    <property type="project" value="InterPro"/>
</dbReference>
<feature type="domain" description="Xylanolytic transcriptional activator regulatory" evidence="2">
    <location>
        <begin position="89"/>
        <end position="353"/>
    </location>
</feature>
<dbReference type="PANTHER" id="PTHR47425">
    <property type="entry name" value="FARB-RELATED"/>
    <property type="match status" value="1"/>
</dbReference>
<keyword evidence="1" id="KW-0539">Nucleus</keyword>
<dbReference type="Pfam" id="PF04082">
    <property type="entry name" value="Fungal_trans"/>
    <property type="match status" value="1"/>
</dbReference>
<organism evidence="3 4">
    <name type="scientific">Talaromyces proteolyticus</name>
    <dbReference type="NCBI Taxonomy" id="1131652"/>
    <lineage>
        <taxon>Eukaryota</taxon>
        <taxon>Fungi</taxon>
        <taxon>Dikarya</taxon>
        <taxon>Ascomycota</taxon>
        <taxon>Pezizomycotina</taxon>
        <taxon>Eurotiomycetes</taxon>
        <taxon>Eurotiomycetidae</taxon>
        <taxon>Eurotiales</taxon>
        <taxon>Trichocomaceae</taxon>
        <taxon>Talaromyces</taxon>
        <taxon>Talaromyces sect. Bacilispori</taxon>
    </lineage>
</organism>
<proteinExistence type="predicted"/>
<dbReference type="GO" id="GO:0003677">
    <property type="term" value="F:DNA binding"/>
    <property type="evidence" value="ECO:0007669"/>
    <property type="project" value="InterPro"/>
</dbReference>
<keyword evidence="4" id="KW-1185">Reference proteome</keyword>
<dbReference type="PANTHER" id="PTHR47425:SF2">
    <property type="entry name" value="FARB-RELATED"/>
    <property type="match status" value="1"/>
</dbReference>
<dbReference type="InterPro" id="IPR052761">
    <property type="entry name" value="Fungal_Detox/Toxin_TFs"/>
</dbReference>
<dbReference type="GO" id="GO:0006351">
    <property type="term" value="P:DNA-templated transcription"/>
    <property type="evidence" value="ECO:0007669"/>
    <property type="project" value="InterPro"/>
</dbReference>